<comment type="subcellular location">
    <subcellularLocation>
        <location evidence="1">Cytoplasm</location>
        <location evidence="1">Cytoskeleton</location>
    </subcellularLocation>
</comment>
<feature type="domain" description="Kinesin motor" evidence="11">
    <location>
        <begin position="52"/>
        <end position="373"/>
    </location>
</feature>
<dbReference type="GO" id="GO:1903338">
    <property type="term" value="P:regulation of cell wall organization or biogenesis"/>
    <property type="evidence" value="ECO:0007669"/>
    <property type="project" value="UniProtKB-ARBA"/>
</dbReference>
<keyword evidence="7" id="KW-0206">Cytoskeleton</keyword>
<evidence type="ECO:0000256" key="3">
    <source>
        <dbReference type="ARBA" id="ARBA00022701"/>
    </source>
</evidence>
<reference evidence="13" key="1">
    <citation type="journal article" date="2018" name="Algal Res.">
        <title>Characterization of plant carbon substrate utilization by Auxenochlorella protothecoides.</title>
        <authorList>
            <person name="Vogler B.W."/>
            <person name="Starkenburg S.R."/>
            <person name="Sudasinghe N."/>
            <person name="Schambach J.Y."/>
            <person name="Rollin J.A."/>
            <person name="Pattathil S."/>
            <person name="Barry A.N."/>
        </authorList>
    </citation>
    <scope>NUCLEOTIDE SEQUENCE [LARGE SCALE GENOMIC DNA]</scope>
    <source>
        <strain evidence="13">UTEX 25</strain>
    </source>
</reference>
<dbReference type="Pfam" id="PF00225">
    <property type="entry name" value="Kinesin"/>
    <property type="match status" value="1"/>
</dbReference>
<evidence type="ECO:0000256" key="1">
    <source>
        <dbReference type="ARBA" id="ARBA00004245"/>
    </source>
</evidence>
<sequence length="473" mass="51972">DYEKYGVYDMQDKQALFRLIQSIGASESATPPLDDRSSLDCHPIFMAPDPPKIRVIVRKRPLNRKEEERGDSDVLECDCATSTLYVNEPKQKVDLTKFTERHTFRFDDVFGEDVDNDALYCTAIQPLISTIFRRGKATCFAYGQTGSGKTYTMQPLPLRAAVDVLSVLSTPDFHGVGLHVSCYEIYGGKLFDLLNARNKLEVREDGKRRVQVVGLREVDVHDVDVLQQLVEHAAASRSTGSTGANDESSRSHSIMVFALRNGNEPKRPVVGKLTFIDLAGSERGADTYDNDKQTRLEGAEINKSLLALKECIRALDSDARHIPFRGSKLTEVLRDSFMGKAARTVMIANVSPCSSSCEHTLNTLRYADRVKADAALDAELSALMAAEDELVAAHRQHIEDSMAHVREEMALLGELDGGGAAGDVEAYAAELTGLLAEKAAAVAALQLRVTQFRRLVQTTLERHARAGSGAGQQ</sequence>
<comment type="similarity">
    <text evidence="8">Belongs to the TRAFAC class myosin-kinesin ATPase superfamily. Kinesin family. KIN-13 subfamily.</text>
</comment>
<dbReference type="PANTHER" id="PTHR47971">
    <property type="entry name" value="KINESIN-RELATED PROTEIN 6"/>
    <property type="match status" value="1"/>
</dbReference>
<dbReference type="InterPro" id="IPR001752">
    <property type="entry name" value="Kinesin_motor_dom"/>
</dbReference>
<keyword evidence="5 9" id="KW-0067">ATP-binding</keyword>
<dbReference type="InterPro" id="IPR019821">
    <property type="entry name" value="Kinesin_motor_CS"/>
</dbReference>
<proteinExistence type="inferred from homology"/>
<evidence type="ECO:0000256" key="4">
    <source>
        <dbReference type="ARBA" id="ARBA00022741"/>
    </source>
</evidence>
<dbReference type="Gene3D" id="3.40.850.10">
    <property type="entry name" value="Kinesin motor domain"/>
    <property type="match status" value="1"/>
</dbReference>
<evidence type="ECO:0000256" key="5">
    <source>
        <dbReference type="ARBA" id="ARBA00022840"/>
    </source>
</evidence>
<evidence type="ECO:0000259" key="11">
    <source>
        <dbReference type="PROSITE" id="PS50067"/>
    </source>
</evidence>
<dbReference type="InterPro" id="IPR036961">
    <property type="entry name" value="Kinesin_motor_dom_sf"/>
</dbReference>
<evidence type="ECO:0000313" key="13">
    <source>
        <dbReference type="Proteomes" id="UP000279271"/>
    </source>
</evidence>
<keyword evidence="6 9" id="KW-0505">Motor protein</keyword>
<dbReference type="GO" id="GO:0005874">
    <property type="term" value="C:microtubule"/>
    <property type="evidence" value="ECO:0007669"/>
    <property type="project" value="UniProtKB-KW"/>
</dbReference>
<evidence type="ECO:0000256" key="10">
    <source>
        <dbReference type="RuleBase" id="RU000394"/>
    </source>
</evidence>
<dbReference type="GO" id="GO:0007018">
    <property type="term" value="P:microtubule-based movement"/>
    <property type="evidence" value="ECO:0007669"/>
    <property type="project" value="InterPro"/>
</dbReference>
<dbReference type="AlphaFoldDB" id="A0A3M7L159"/>
<dbReference type="PROSITE" id="PS50067">
    <property type="entry name" value="KINESIN_MOTOR_2"/>
    <property type="match status" value="1"/>
</dbReference>
<organism evidence="12 13">
    <name type="scientific">Auxenochlorella protothecoides</name>
    <name type="common">Green microalga</name>
    <name type="synonym">Chlorella protothecoides</name>
    <dbReference type="NCBI Taxonomy" id="3075"/>
    <lineage>
        <taxon>Eukaryota</taxon>
        <taxon>Viridiplantae</taxon>
        <taxon>Chlorophyta</taxon>
        <taxon>core chlorophytes</taxon>
        <taxon>Trebouxiophyceae</taxon>
        <taxon>Chlorellales</taxon>
        <taxon>Chlorellaceae</taxon>
        <taxon>Auxenochlorella</taxon>
    </lineage>
</organism>
<dbReference type="PANTHER" id="PTHR47971:SF8">
    <property type="entry name" value="KINESIN-LIKE PROTEIN"/>
    <property type="match status" value="1"/>
</dbReference>
<dbReference type="CDD" id="cd01367">
    <property type="entry name" value="KISc_KIF2_like"/>
    <property type="match status" value="1"/>
</dbReference>
<dbReference type="PROSITE" id="PS00411">
    <property type="entry name" value="KINESIN_MOTOR_1"/>
    <property type="match status" value="1"/>
</dbReference>
<gene>
    <name evidence="12" type="ORF">APUTEX25_001370</name>
</gene>
<dbReference type="Proteomes" id="UP000279271">
    <property type="component" value="Unassembled WGS sequence"/>
</dbReference>
<dbReference type="InterPro" id="IPR027640">
    <property type="entry name" value="Kinesin-like_fam"/>
</dbReference>
<keyword evidence="4 9" id="KW-0547">Nucleotide-binding</keyword>
<dbReference type="PRINTS" id="PR00380">
    <property type="entry name" value="KINESINHEAVY"/>
</dbReference>
<comment type="caution">
    <text evidence="12">The sequence shown here is derived from an EMBL/GenBank/DDBJ whole genome shotgun (WGS) entry which is preliminary data.</text>
</comment>
<dbReference type="GO" id="GO:0003777">
    <property type="term" value="F:microtubule motor activity"/>
    <property type="evidence" value="ECO:0007669"/>
    <property type="project" value="InterPro"/>
</dbReference>
<dbReference type="SMART" id="SM00129">
    <property type="entry name" value="KISc"/>
    <property type="match status" value="1"/>
</dbReference>
<name>A0A3M7L159_AUXPR</name>
<dbReference type="InterPro" id="IPR027417">
    <property type="entry name" value="P-loop_NTPase"/>
</dbReference>
<accession>A0A3M7L159</accession>
<dbReference type="SUPFAM" id="SSF52540">
    <property type="entry name" value="P-loop containing nucleoside triphosphate hydrolases"/>
    <property type="match status" value="1"/>
</dbReference>
<evidence type="ECO:0000256" key="9">
    <source>
        <dbReference type="PROSITE-ProRule" id="PRU00283"/>
    </source>
</evidence>
<evidence type="ECO:0000256" key="8">
    <source>
        <dbReference type="ARBA" id="ARBA00061030"/>
    </source>
</evidence>
<feature type="binding site" evidence="9">
    <location>
        <begin position="143"/>
        <end position="150"/>
    </location>
    <ligand>
        <name>ATP</name>
        <dbReference type="ChEBI" id="CHEBI:30616"/>
    </ligand>
</feature>
<dbReference type="GO" id="GO:0007019">
    <property type="term" value="P:microtubule depolymerization"/>
    <property type="evidence" value="ECO:0007669"/>
    <property type="project" value="TreeGrafter"/>
</dbReference>
<evidence type="ECO:0000256" key="6">
    <source>
        <dbReference type="ARBA" id="ARBA00023175"/>
    </source>
</evidence>
<protein>
    <recommendedName>
        <fullName evidence="10">Kinesin-like protein</fullName>
    </recommendedName>
</protein>
<feature type="non-terminal residue" evidence="12">
    <location>
        <position position="1"/>
    </location>
</feature>
<evidence type="ECO:0000256" key="7">
    <source>
        <dbReference type="ARBA" id="ARBA00023212"/>
    </source>
</evidence>
<dbReference type="GO" id="GO:0005524">
    <property type="term" value="F:ATP binding"/>
    <property type="evidence" value="ECO:0007669"/>
    <property type="project" value="UniProtKB-UniRule"/>
</dbReference>
<evidence type="ECO:0000313" key="12">
    <source>
        <dbReference type="EMBL" id="RMZ56523.1"/>
    </source>
</evidence>
<evidence type="ECO:0000256" key="2">
    <source>
        <dbReference type="ARBA" id="ARBA00022490"/>
    </source>
</evidence>
<dbReference type="FunFam" id="3.40.850.10:FF:000012">
    <property type="entry name" value="Kinesin-like protein"/>
    <property type="match status" value="1"/>
</dbReference>
<keyword evidence="2" id="KW-0963">Cytoplasm</keyword>
<dbReference type="GO" id="GO:0008017">
    <property type="term" value="F:microtubule binding"/>
    <property type="evidence" value="ECO:0007669"/>
    <property type="project" value="InterPro"/>
</dbReference>
<dbReference type="EMBL" id="QOKY01000142">
    <property type="protein sequence ID" value="RMZ56523.1"/>
    <property type="molecule type" value="Genomic_DNA"/>
</dbReference>
<keyword evidence="3 10" id="KW-0493">Microtubule</keyword>